<dbReference type="STRING" id="77586.A0A0D9WUK6"/>
<reference evidence="12" key="3">
    <citation type="submission" date="2015-04" db="UniProtKB">
        <authorList>
            <consortium name="EnsemblPlants"/>
        </authorList>
    </citation>
    <scope>IDENTIFICATION</scope>
</reference>
<dbReference type="EnsemblPlants" id="LPERR07G00220.1">
    <property type="protein sequence ID" value="LPERR07G00220.1"/>
    <property type="gene ID" value="LPERR07G00220"/>
</dbReference>
<feature type="transmembrane region" description="Helical" evidence="11">
    <location>
        <begin position="6"/>
        <end position="24"/>
    </location>
</feature>
<evidence type="ECO:0000256" key="5">
    <source>
        <dbReference type="ARBA" id="ARBA00022786"/>
    </source>
</evidence>
<dbReference type="GO" id="GO:0044389">
    <property type="term" value="F:ubiquitin-like protein ligase binding"/>
    <property type="evidence" value="ECO:0007669"/>
    <property type="project" value="TreeGrafter"/>
</dbReference>
<evidence type="ECO:0000256" key="4">
    <source>
        <dbReference type="ARBA" id="ARBA00022692"/>
    </source>
</evidence>
<feature type="compositionally biased region" description="Basic and acidic residues" evidence="10">
    <location>
        <begin position="105"/>
        <end position="154"/>
    </location>
</feature>
<evidence type="ECO:0000256" key="9">
    <source>
        <dbReference type="ARBA" id="ARBA00023438"/>
    </source>
</evidence>
<keyword evidence="7 11" id="KW-1133">Transmembrane helix</keyword>
<dbReference type="FunFam" id="1.10.10.10:FF:000143">
    <property type="entry name" value="DDRGK domain-containing protein 1"/>
    <property type="match status" value="1"/>
</dbReference>
<accession>A0A0D9WUK6</accession>
<sequence length="598" mass="65078">MDGGMLGAVVCMLLVFAIFPLLLWRRRSDAATAGDDHRLPPQPLQGERVVRGGQGARRMRRRPVSTASTSTDASTSRDVAAEDDADSDEEELQDVPRGSKKKEKKRQEREAQRQAEEAARDSRRTKQDRYAEMRRKKDEEREAQERLMEEEARARKAKEEEAAALEFDKWKGAFSVDAEGTTESETQDDGQGLLYNFVEYIKKQKCVPLEDLAAEFRMRTQDCINRIVTLEGMDRLSGVMDDRGKFIYISTEEMKAVADYIRKQGRVSISHLASNSNQFIDLEPKPQFDEESHLDESAAAVGGEEELDVGQLVDDGGDGAVLEAGGVVVDGELAEARLGHAELLHEVALGEGSDLEADGVGGGDEAVEALDAGGELLDGEDGDVPHGAVQPPVRHALHQVAVARVLHAVPHQLVGHRHRVGEQRHRRLEDVHAPLAPSGPDASLDTNCLYVVLYGTPIRSAFPLLGNTHPRGRLDVCPGQITLIRVGLGHRQAPRGVGPVAHTAHARAADVEHLAGPARARPVTPVKLTSVVSFPSSCSPWSNTFSAPSRSRVVLPLATSLASSEKVTLEPSSSSWSMARAAIHTASYANSPYAFMPL</sequence>
<organism evidence="12 13">
    <name type="scientific">Leersia perrieri</name>
    <dbReference type="NCBI Taxonomy" id="77586"/>
    <lineage>
        <taxon>Eukaryota</taxon>
        <taxon>Viridiplantae</taxon>
        <taxon>Streptophyta</taxon>
        <taxon>Embryophyta</taxon>
        <taxon>Tracheophyta</taxon>
        <taxon>Spermatophyta</taxon>
        <taxon>Magnoliopsida</taxon>
        <taxon>Liliopsida</taxon>
        <taxon>Poales</taxon>
        <taxon>Poaceae</taxon>
        <taxon>BOP clade</taxon>
        <taxon>Oryzoideae</taxon>
        <taxon>Oryzeae</taxon>
        <taxon>Oryzinae</taxon>
        <taxon>Leersia</taxon>
    </lineage>
</organism>
<evidence type="ECO:0000256" key="7">
    <source>
        <dbReference type="ARBA" id="ARBA00022989"/>
    </source>
</evidence>
<reference evidence="12 13" key="1">
    <citation type="submission" date="2012-08" db="EMBL/GenBank/DDBJ databases">
        <title>Oryza genome evolution.</title>
        <authorList>
            <person name="Wing R.A."/>
        </authorList>
    </citation>
    <scope>NUCLEOTIDE SEQUENCE</scope>
</reference>
<comment type="subcellular location">
    <subcellularLocation>
        <location evidence="1">Endoplasmic reticulum membrane</location>
        <topology evidence="1">Single-pass membrane protein</topology>
    </subcellularLocation>
</comment>
<dbReference type="SUPFAM" id="SSF46785">
    <property type="entry name" value="Winged helix' DNA-binding domain"/>
    <property type="match status" value="1"/>
</dbReference>
<dbReference type="Gramene" id="LPERR07G00220.1">
    <property type="protein sequence ID" value="LPERR07G00220.1"/>
    <property type="gene ID" value="LPERR07G00220"/>
</dbReference>
<keyword evidence="6" id="KW-0256">Endoplasmic reticulum</keyword>
<dbReference type="eggNOG" id="KOG3054">
    <property type="taxonomic scope" value="Eukaryota"/>
</dbReference>
<dbReference type="Pfam" id="PF09756">
    <property type="entry name" value="DDRGK"/>
    <property type="match status" value="1"/>
</dbReference>
<evidence type="ECO:0000313" key="12">
    <source>
        <dbReference type="EnsemblPlants" id="LPERR07G00220.1"/>
    </source>
</evidence>
<reference evidence="13" key="2">
    <citation type="submission" date="2013-12" db="EMBL/GenBank/DDBJ databases">
        <authorList>
            <person name="Yu Y."/>
            <person name="Lee S."/>
            <person name="de Baynast K."/>
            <person name="Wissotski M."/>
            <person name="Liu L."/>
            <person name="Talag J."/>
            <person name="Goicoechea J."/>
            <person name="Angelova A."/>
            <person name="Jetty R."/>
            <person name="Kudrna D."/>
            <person name="Golser W."/>
            <person name="Rivera L."/>
            <person name="Zhang J."/>
            <person name="Wing R."/>
        </authorList>
    </citation>
    <scope>NUCLEOTIDE SEQUENCE</scope>
</reference>
<name>A0A0D9WUK6_9ORYZ</name>
<evidence type="ECO:0000256" key="6">
    <source>
        <dbReference type="ARBA" id="ARBA00022824"/>
    </source>
</evidence>
<keyword evidence="13" id="KW-1185">Reference proteome</keyword>
<dbReference type="InterPro" id="IPR036390">
    <property type="entry name" value="WH_DNA-bd_sf"/>
</dbReference>
<feature type="compositionally biased region" description="Acidic residues" evidence="10">
    <location>
        <begin position="81"/>
        <end position="93"/>
    </location>
</feature>
<evidence type="ECO:0000256" key="3">
    <source>
        <dbReference type="ARBA" id="ARBA00018218"/>
    </source>
</evidence>
<comment type="similarity">
    <text evidence="2">Belongs to the DDRGK1 family.</text>
</comment>
<evidence type="ECO:0000256" key="11">
    <source>
        <dbReference type="SAM" id="Phobius"/>
    </source>
</evidence>
<dbReference type="Proteomes" id="UP000032180">
    <property type="component" value="Chromosome 7"/>
</dbReference>
<evidence type="ECO:0000256" key="10">
    <source>
        <dbReference type="SAM" id="MobiDB-lite"/>
    </source>
</evidence>
<dbReference type="InterPro" id="IPR050899">
    <property type="entry name" value="DDRGK_domain-containing"/>
</dbReference>
<evidence type="ECO:0000313" key="13">
    <source>
        <dbReference type="Proteomes" id="UP000032180"/>
    </source>
</evidence>
<proteinExistence type="inferred from homology"/>
<evidence type="ECO:0000256" key="1">
    <source>
        <dbReference type="ARBA" id="ARBA00004389"/>
    </source>
</evidence>
<dbReference type="InterPro" id="IPR036388">
    <property type="entry name" value="WH-like_DNA-bd_sf"/>
</dbReference>
<dbReference type="GO" id="GO:0005789">
    <property type="term" value="C:endoplasmic reticulum membrane"/>
    <property type="evidence" value="ECO:0007669"/>
    <property type="project" value="UniProtKB-SubCell"/>
</dbReference>
<dbReference type="PANTHER" id="PTHR48176:SF1">
    <property type="entry name" value="DDRGK DOMAIN-CONTAINING PROTEIN 1"/>
    <property type="match status" value="1"/>
</dbReference>
<keyword evidence="8 11" id="KW-0472">Membrane</keyword>
<dbReference type="SMART" id="SM01128">
    <property type="entry name" value="DDRGK"/>
    <property type="match status" value="1"/>
</dbReference>
<evidence type="ECO:0000256" key="2">
    <source>
        <dbReference type="ARBA" id="ARBA00009829"/>
    </source>
</evidence>
<feature type="compositionally biased region" description="Low complexity" evidence="10">
    <location>
        <begin position="64"/>
        <end position="78"/>
    </location>
</feature>
<feature type="region of interest" description="Disordered" evidence="10">
    <location>
        <begin position="31"/>
        <end position="154"/>
    </location>
</feature>
<dbReference type="Gene3D" id="1.10.10.10">
    <property type="entry name" value="Winged helix-like DNA-binding domain superfamily/Winged helix DNA-binding domain"/>
    <property type="match status" value="1"/>
</dbReference>
<keyword evidence="4 11" id="KW-0812">Transmembrane</keyword>
<dbReference type="AlphaFoldDB" id="A0A0D9WUK6"/>
<evidence type="ECO:0000256" key="8">
    <source>
        <dbReference type="ARBA" id="ARBA00023136"/>
    </source>
</evidence>
<dbReference type="InterPro" id="IPR019153">
    <property type="entry name" value="DDRGK_dom-contain"/>
</dbReference>
<keyword evidence="5" id="KW-0833">Ubl conjugation pathway</keyword>
<protein>
    <recommendedName>
        <fullName evidence="3">DDRGK domain-containing protein 1</fullName>
    </recommendedName>
</protein>
<dbReference type="PANTHER" id="PTHR48176">
    <property type="entry name" value="DDRGK DOMAIN-CONTAINING PROTEIN 1"/>
    <property type="match status" value="1"/>
</dbReference>
<comment type="function">
    <text evidence="9">Substrate adapter for ufmylation, the covalent attachment of the ubiquitin-like modifier UFM1 to substrate proteins.</text>
</comment>
<dbReference type="HOGENOM" id="CLU_456652_0_0_1"/>